<feature type="compositionally biased region" description="Basic and acidic residues" evidence="1">
    <location>
        <begin position="1"/>
        <end position="11"/>
    </location>
</feature>
<keyword evidence="3" id="KW-1185">Reference proteome</keyword>
<feature type="region of interest" description="Disordered" evidence="1">
    <location>
        <begin position="1"/>
        <end position="21"/>
    </location>
</feature>
<reference evidence="2 3" key="1">
    <citation type="submission" date="2015-01" db="EMBL/GenBank/DDBJ databases">
        <title>The Genome Sequence of Exophiala mesophila CBS40295.</title>
        <authorList>
            <consortium name="The Broad Institute Genomics Platform"/>
            <person name="Cuomo C."/>
            <person name="de Hoog S."/>
            <person name="Gorbushina A."/>
            <person name="Stielow B."/>
            <person name="Teixiera M."/>
            <person name="Abouelleil A."/>
            <person name="Chapman S.B."/>
            <person name="Priest M."/>
            <person name="Young S.K."/>
            <person name="Wortman J."/>
            <person name="Nusbaum C."/>
            <person name="Birren B."/>
        </authorList>
    </citation>
    <scope>NUCLEOTIDE SEQUENCE [LARGE SCALE GENOMIC DNA]</scope>
    <source>
        <strain evidence="2 3">CBS 40295</strain>
    </source>
</reference>
<accession>A0A0D1Z8R7</accession>
<feature type="region of interest" description="Disordered" evidence="1">
    <location>
        <begin position="33"/>
        <end position="72"/>
    </location>
</feature>
<sequence>MSSKFTEHLEPGFKSTSPHSDVRLEDIIGAVDLSKRHRTSSEASSRSTSSSSSDRAEVKGRKRLSKLLTGKR</sequence>
<dbReference type="HOGENOM" id="CLU_2722237_0_0_1"/>
<evidence type="ECO:0000313" key="2">
    <source>
        <dbReference type="EMBL" id="KIV91102.1"/>
    </source>
</evidence>
<feature type="compositionally biased region" description="Basic residues" evidence="1">
    <location>
        <begin position="60"/>
        <end position="72"/>
    </location>
</feature>
<gene>
    <name evidence="2" type="ORF">PV10_05682</name>
</gene>
<dbReference type="GeneID" id="27323527"/>
<proteinExistence type="predicted"/>
<dbReference type="AlphaFoldDB" id="A0A0D1Z8R7"/>
<feature type="compositionally biased region" description="Low complexity" evidence="1">
    <location>
        <begin position="41"/>
        <end position="53"/>
    </location>
</feature>
<organism evidence="2 3">
    <name type="scientific">Exophiala mesophila</name>
    <name type="common">Black yeast-like fungus</name>
    <dbReference type="NCBI Taxonomy" id="212818"/>
    <lineage>
        <taxon>Eukaryota</taxon>
        <taxon>Fungi</taxon>
        <taxon>Dikarya</taxon>
        <taxon>Ascomycota</taxon>
        <taxon>Pezizomycotina</taxon>
        <taxon>Eurotiomycetes</taxon>
        <taxon>Chaetothyriomycetidae</taxon>
        <taxon>Chaetothyriales</taxon>
        <taxon>Herpotrichiellaceae</taxon>
        <taxon>Exophiala</taxon>
    </lineage>
</organism>
<evidence type="ECO:0000256" key="1">
    <source>
        <dbReference type="SAM" id="MobiDB-lite"/>
    </source>
</evidence>
<dbReference type="OrthoDB" id="4120891at2759"/>
<name>A0A0D1Z8R7_EXOME</name>
<dbReference type="EMBL" id="KN847523">
    <property type="protein sequence ID" value="KIV91102.1"/>
    <property type="molecule type" value="Genomic_DNA"/>
</dbReference>
<protein>
    <submittedName>
        <fullName evidence="2">Uncharacterized protein</fullName>
    </submittedName>
</protein>
<dbReference type="VEuPathDB" id="FungiDB:PV10_05682"/>
<dbReference type="RefSeq" id="XP_016222676.1">
    <property type="nucleotide sequence ID" value="XM_016370383.1"/>
</dbReference>
<evidence type="ECO:0000313" key="3">
    <source>
        <dbReference type="Proteomes" id="UP000054302"/>
    </source>
</evidence>
<dbReference type="Proteomes" id="UP000054302">
    <property type="component" value="Unassembled WGS sequence"/>
</dbReference>